<dbReference type="EMBL" id="VVZA01000002">
    <property type="protein sequence ID" value="KAA5407230.1"/>
    <property type="molecule type" value="Genomic_DNA"/>
</dbReference>
<dbReference type="AlphaFoldDB" id="A0A4Q5HWN3"/>
<keyword evidence="1" id="KW-0812">Transmembrane</keyword>
<gene>
    <name evidence="3" type="ORF">F2Y51_03060</name>
    <name evidence="2" type="ORF">F2Y58_06800</name>
</gene>
<dbReference type="RefSeq" id="WP_008672038.1">
    <property type="nucleotide sequence ID" value="NZ_JAFEKH010000002.1"/>
</dbReference>
<dbReference type="Proteomes" id="UP000481616">
    <property type="component" value="Unassembled WGS sequence"/>
</dbReference>
<evidence type="ECO:0000313" key="3">
    <source>
        <dbReference type="EMBL" id="KAA5407230.1"/>
    </source>
</evidence>
<feature type="transmembrane region" description="Helical" evidence="1">
    <location>
        <begin position="144"/>
        <end position="165"/>
    </location>
</feature>
<evidence type="ECO:0000313" key="2">
    <source>
        <dbReference type="EMBL" id="KAA5399310.1"/>
    </source>
</evidence>
<protein>
    <submittedName>
        <fullName evidence="3">Uncharacterized protein</fullName>
    </submittedName>
</protein>
<name>A0A4Q5HWN3_9BACT</name>
<reference evidence="4 5" key="1">
    <citation type="journal article" date="2019" name="Nat. Med.">
        <title>A library of human gut bacterial isolates paired with longitudinal multiomics data enables mechanistic microbiome research.</title>
        <authorList>
            <person name="Poyet M."/>
            <person name="Groussin M."/>
            <person name="Gibbons S.M."/>
            <person name="Avila-Pacheco J."/>
            <person name="Jiang X."/>
            <person name="Kearney S.M."/>
            <person name="Perrotta A.R."/>
            <person name="Berdy B."/>
            <person name="Zhao S."/>
            <person name="Lieberman T.D."/>
            <person name="Swanson P.K."/>
            <person name="Smith M."/>
            <person name="Roesemann S."/>
            <person name="Alexander J.E."/>
            <person name="Rich S.A."/>
            <person name="Livny J."/>
            <person name="Vlamakis H."/>
            <person name="Clish C."/>
            <person name="Bullock K."/>
            <person name="Deik A."/>
            <person name="Scott J."/>
            <person name="Pierce K.A."/>
            <person name="Xavier R.J."/>
            <person name="Alm E.J."/>
        </authorList>
    </citation>
    <scope>NUCLEOTIDE SEQUENCE [LARGE SCALE GENOMIC DNA]</scope>
    <source>
        <strain evidence="2 5">BIOML-A1</strain>
        <strain evidence="3 4">BIOML-A4</strain>
    </source>
</reference>
<proteinExistence type="predicted"/>
<organism evidence="3 4">
    <name type="scientific">Phocaeicola dorei</name>
    <dbReference type="NCBI Taxonomy" id="357276"/>
    <lineage>
        <taxon>Bacteria</taxon>
        <taxon>Pseudomonadati</taxon>
        <taxon>Bacteroidota</taxon>
        <taxon>Bacteroidia</taxon>
        <taxon>Bacteroidales</taxon>
        <taxon>Bacteroidaceae</taxon>
        <taxon>Phocaeicola</taxon>
    </lineage>
</organism>
<dbReference type="EMBL" id="VVYY01000005">
    <property type="protein sequence ID" value="KAA5399310.1"/>
    <property type="molecule type" value="Genomic_DNA"/>
</dbReference>
<accession>A0A4Q5HWN3</accession>
<sequence>MELEELQKAWKELNERVNQNELVHQQQIIEMLSRQKESCLQRMLRLEKGGFCFLLGITLLILMDFIYLKGQLVFWQATFGILLYVLTLNFIGIIKLEKIKTERNLEEQIKNVLQYKKLFHWGYITGYPIVTIFLGVFFYNYHQWWMVLTISILMLMAILTDYFLFHYVSDRIKELTRVNKELAELKEEHKE</sequence>
<dbReference type="Proteomes" id="UP000441162">
    <property type="component" value="Unassembled WGS sequence"/>
</dbReference>
<feature type="transmembrane region" description="Helical" evidence="1">
    <location>
        <begin position="74"/>
        <end position="97"/>
    </location>
</feature>
<comment type="caution">
    <text evidence="3">The sequence shown here is derived from an EMBL/GenBank/DDBJ whole genome shotgun (WGS) entry which is preliminary data.</text>
</comment>
<keyword evidence="1" id="KW-0472">Membrane</keyword>
<feature type="transmembrane region" description="Helical" evidence="1">
    <location>
        <begin position="118"/>
        <end position="138"/>
    </location>
</feature>
<evidence type="ECO:0000313" key="4">
    <source>
        <dbReference type="Proteomes" id="UP000441162"/>
    </source>
</evidence>
<evidence type="ECO:0000256" key="1">
    <source>
        <dbReference type="SAM" id="Phobius"/>
    </source>
</evidence>
<feature type="transmembrane region" description="Helical" evidence="1">
    <location>
        <begin position="50"/>
        <end position="68"/>
    </location>
</feature>
<keyword evidence="1" id="KW-1133">Transmembrane helix</keyword>
<evidence type="ECO:0000313" key="5">
    <source>
        <dbReference type="Proteomes" id="UP000481616"/>
    </source>
</evidence>